<evidence type="ECO:0000313" key="2">
    <source>
        <dbReference type="EMBL" id="MFC3912819.1"/>
    </source>
</evidence>
<protein>
    <submittedName>
        <fullName evidence="2">Uncharacterized protein</fullName>
    </submittedName>
</protein>
<keyword evidence="1" id="KW-1133">Transmembrane helix</keyword>
<dbReference type="RefSeq" id="WP_377151014.1">
    <property type="nucleotide sequence ID" value="NZ_JBHSAF010000003.1"/>
</dbReference>
<proteinExistence type="predicted"/>
<keyword evidence="3" id="KW-1185">Reference proteome</keyword>
<dbReference type="EMBL" id="JBHSAF010000003">
    <property type="protein sequence ID" value="MFC3912819.1"/>
    <property type="molecule type" value="Genomic_DNA"/>
</dbReference>
<accession>A0ABV8CL88</accession>
<feature type="transmembrane region" description="Helical" evidence="1">
    <location>
        <begin position="52"/>
        <end position="75"/>
    </location>
</feature>
<name>A0ABV8CL88_9GAMM</name>
<evidence type="ECO:0000256" key="1">
    <source>
        <dbReference type="SAM" id="Phobius"/>
    </source>
</evidence>
<keyword evidence="1" id="KW-0472">Membrane</keyword>
<organism evidence="2 3">
    <name type="scientific">Pseudaeromonas sharmana</name>
    <dbReference type="NCBI Taxonomy" id="328412"/>
    <lineage>
        <taxon>Bacteria</taxon>
        <taxon>Pseudomonadati</taxon>
        <taxon>Pseudomonadota</taxon>
        <taxon>Gammaproteobacteria</taxon>
        <taxon>Aeromonadales</taxon>
        <taxon>Aeromonadaceae</taxon>
        <taxon>Pseudaeromonas</taxon>
    </lineage>
</organism>
<dbReference type="Proteomes" id="UP001595692">
    <property type="component" value="Unassembled WGS sequence"/>
</dbReference>
<feature type="transmembrane region" description="Helical" evidence="1">
    <location>
        <begin position="12"/>
        <end position="32"/>
    </location>
</feature>
<evidence type="ECO:0000313" key="3">
    <source>
        <dbReference type="Proteomes" id="UP001595692"/>
    </source>
</evidence>
<sequence>MSGLSTTSARLIVILLMMTALAVLSTITNYSAVFLFSYFNLVGAVFEPIAKVSLGLTCFLLFIDALVLFLVWLLFRVNKVAP</sequence>
<comment type="caution">
    <text evidence="2">The sequence shown here is derived from an EMBL/GenBank/DDBJ whole genome shotgun (WGS) entry which is preliminary data.</text>
</comment>
<gene>
    <name evidence="2" type="ORF">ACFOSS_04980</name>
</gene>
<reference evidence="3" key="1">
    <citation type="journal article" date="2019" name="Int. J. Syst. Evol. Microbiol.">
        <title>The Global Catalogue of Microorganisms (GCM) 10K type strain sequencing project: providing services to taxonomists for standard genome sequencing and annotation.</title>
        <authorList>
            <consortium name="The Broad Institute Genomics Platform"/>
            <consortium name="The Broad Institute Genome Sequencing Center for Infectious Disease"/>
            <person name="Wu L."/>
            <person name="Ma J."/>
        </authorList>
    </citation>
    <scope>NUCLEOTIDE SEQUENCE [LARGE SCALE GENOMIC DNA]</scope>
    <source>
        <strain evidence="3">CCUG 54939</strain>
    </source>
</reference>
<keyword evidence="1" id="KW-0812">Transmembrane</keyword>